<dbReference type="RefSeq" id="WP_166380417.1">
    <property type="nucleotide sequence ID" value="NZ_BAAATT010000011.1"/>
</dbReference>
<evidence type="ECO:0000256" key="1">
    <source>
        <dbReference type="SAM" id="Phobius"/>
    </source>
</evidence>
<dbReference type="PANTHER" id="PTHR32251">
    <property type="entry name" value="3-OXO-5-ALPHA-STEROID 4-DEHYDROGENASE"/>
    <property type="match status" value="1"/>
</dbReference>
<feature type="transmembrane region" description="Helical" evidence="1">
    <location>
        <begin position="65"/>
        <end position="83"/>
    </location>
</feature>
<evidence type="ECO:0000313" key="3">
    <source>
        <dbReference type="Proteomes" id="UP000660339"/>
    </source>
</evidence>
<organism evidence="2 3">
    <name type="scientific">Catellatospora methionotrophica</name>
    <dbReference type="NCBI Taxonomy" id="121620"/>
    <lineage>
        <taxon>Bacteria</taxon>
        <taxon>Bacillati</taxon>
        <taxon>Actinomycetota</taxon>
        <taxon>Actinomycetes</taxon>
        <taxon>Micromonosporales</taxon>
        <taxon>Micromonosporaceae</taxon>
        <taxon>Catellatospora</taxon>
    </lineage>
</organism>
<dbReference type="Proteomes" id="UP000660339">
    <property type="component" value="Unassembled WGS sequence"/>
</dbReference>
<evidence type="ECO:0000313" key="2">
    <source>
        <dbReference type="EMBL" id="GIG12018.1"/>
    </source>
</evidence>
<keyword evidence="1" id="KW-0812">Transmembrane</keyword>
<sequence length="261" mass="28697">MSPLALNLLVSAGVALAVVLVAFGFGVAGGRHRVVDIAWGAGFAAVAGTTFLLSAGTGDPLRRTLVTVLTVVWGLRLAVHIAWRSRGHGEDRRYERLLARARGDRDLYALRMVYLLQGALIWFVSLPVQVAQYDPDPPDWWLVVGVAVWAVGFVFETVGDAQLLAFTRRSDSAGRVLDSGLWRYTRHPNYFGDACVWWGLYLLAAVGGWAGAMTVLSPLLMTWFLAAKTGKPLLEADLLRRRPGYADYVRRTSGFFPLPPR</sequence>
<dbReference type="PANTHER" id="PTHR32251:SF17">
    <property type="entry name" value="STEROID 5-ALPHA REDUCTASE C-TERMINAL DOMAIN-CONTAINING PROTEIN"/>
    <property type="match status" value="1"/>
</dbReference>
<feature type="transmembrane region" description="Helical" evidence="1">
    <location>
        <begin position="6"/>
        <end position="27"/>
    </location>
</feature>
<feature type="transmembrane region" description="Helical" evidence="1">
    <location>
        <begin position="34"/>
        <end position="53"/>
    </location>
</feature>
<dbReference type="GO" id="GO:0016020">
    <property type="term" value="C:membrane"/>
    <property type="evidence" value="ECO:0007669"/>
    <property type="project" value="TreeGrafter"/>
</dbReference>
<feature type="transmembrane region" description="Helical" evidence="1">
    <location>
        <begin position="196"/>
        <end position="225"/>
    </location>
</feature>
<dbReference type="PROSITE" id="PS50244">
    <property type="entry name" value="S5A_REDUCTASE"/>
    <property type="match status" value="1"/>
</dbReference>
<gene>
    <name evidence="2" type="ORF">Cme02nite_03500</name>
</gene>
<name>A0A8J3PD47_9ACTN</name>
<dbReference type="Gene3D" id="1.20.120.1630">
    <property type="match status" value="1"/>
</dbReference>
<feature type="transmembrane region" description="Helical" evidence="1">
    <location>
        <begin position="108"/>
        <end position="128"/>
    </location>
</feature>
<proteinExistence type="predicted"/>
<keyword evidence="1" id="KW-0472">Membrane</keyword>
<dbReference type="InterPro" id="IPR010721">
    <property type="entry name" value="UstE-like"/>
</dbReference>
<keyword evidence="1" id="KW-1133">Transmembrane helix</keyword>
<dbReference type="AlphaFoldDB" id="A0A8J3PD47"/>
<keyword evidence="3" id="KW-1185">Reference proteome</keyword>
<feature type="transmembrane region" description="Helical" evidence="1">
    <location>
        <begin position="140"/>
        <end position="159"/>
    </location>
</feature>
<dbReference type="EMBL" id="BONJ01000001">
    <property type="protein sequence ID" value="GIG12018.1"/>
    <property type="molecule type" value="Genomic_DNA"/>
</dbReference>
<protein>
    <submittedName>
        <fullName evidence="2">Membrane protein</fullName>
    </submittedName>
</protein>
<dbReference type="Pfam" id="PF06966">
    <property type="entry name" value="DUF1295"/>
    <property type="match status" value="1"/>
</dbReference>
<reference evidence="2" key="1">
    <citation type="submission" date="2021-01" db="EMBL/GenBank/DDBJ databases">
        <title>Whole genome shotgun sequence of Catellatospora methionotrophica NBRC 14553.</title>
        <authorList>
            <person name="Komaki H."/>
            <person name="Tamura T."/>
        </authorList>
    </citation>
    <scope>NUCLEOTIDE SEQUENCE</scope>
    <source>
        <strain evidence="2">NBRC 14553</strain>
    </source>
</reference>
<accession>A0A8J3PD47</accession>
<comment type="caution">
    <text evidence="2">The sequence shown here is derived from an EMBL/GenBank/DDBJ whole genome shotgun (WGS) entry which is preliminary data.</text>
</comment>